<feature type="domain" description="Autophagy-related protein 16" evidence="5">
    <location>
        <begin position="53"/>
        <end position="173"/>
    </location>
</feature>
<dbReference type="CDD" id="cd00200">
    <property type="entry name" value="WD40"/>
    <property type="match status" value="1"/>
</dbReference>
<dbReference type="FunFam" id="2.130.10.10:FF:000809">
    <property type="entry name" value="Autophagy-related protein 16"/>
    <property type="match status" value="1"/>
</dbReference>
<dbReference type="EMBL" id="GDJX01015503">
    <property type="protein sequence ID" value="JAT52433.1"/>
    <property type="molecule type" value="Transcribed_RNA"/>
</dbReference>
<sequence length="514" mass="56905">MWRREDEEEAGRAAIKRAIRALRRRHLIEEGAHAPAILALQRGPFASQGLEWKEKAENLELELQQCYKAQSRLSEQLVAEVSECRTSKALLQEKEATVIDLQNELTQAREECIKLKEDLDKKLKALELALSENQALRVKLEEQILKARHTEAENKSLIERMMLDKMKDAERLNEINAMYQDLMDRLKVSNIEQLARQQVDGVVRRSELGLDNYVESPIPSTCKHVIHAHIGGCGSIAFQNNSNKLISGGQDHKVKVWDSVSGLVSSTLHGCVGSVLDLTVSHDNRLVIAACSSNNLYALELASGRSRHTLSGHRDKVCAVDAPKIPSRYLVSAAYDHTIKLWDLNSGFCVNTIMSNSNCNALCYSIDGLTICSGHLDGNLRLWDSRTGKFINEVVGHSNAITSICLSRSGNVVLTSGRDNMHNLYDLRSLEVCETFKVNGNQLASNWSRSCISTDDHYVAVGSADGSVHVWSRLKKDLVATLKGHTAPVLSCSWNGQGQPLASADKSGTVCIWA</sequence>
<feature type="repeat" description="WD" evidence="3">
    <location>
        <begin position="310"/>
        <end position="352"/>
    </location>
</feature>
<dbReference type="PROSITE" id="PS50294">
    <property type="entry name" value="WD_REPEATS_REGION"/>
    <property type="match status" value="3"/>
</dbReference>
<dbReference type="Pfam" id="PF00400">
    <property type="entry name" value="WD40"/>
    <property type="match status" value="6"/>
</dbReference>
<dbReference type="PRINTS" id="PR00320">
    <property type="entry name" value="GPROTEINBRPT"/>
</dbReference>
<feature type="repeat" description="WD" evidence="3">
    <location>
        <begin position="482"/>
        <end position="514"/>
    </location>
</feature>
<dbReference type="InterPro" id="IPR013923">
    <property type="entry name" value="Autophagy-rel_prot_16_dom"/>
</dbReference>
<keyword evidence="4" id="KW-0175">Coiled coil</keyword>
<keyword evidence="2" id="KW-0677">Repeat</keyword>
<evidence type="ECO:0000256" key="2">
    <source>
        <dbReference type="ARBA" id="ARBA00022737"/>
    </source>
</evidence>
<dbReference type="AlphaFoldDB" id="A0A1D1YCR5"/>
<reference evidence="6" key="1">
    <citation type="submission" date="2015-07" db="EMBL/GenBank/DDBJ databases">
        <title>Transcriptome Assembly of Anthurium amnicola.</title>
        <authorList>
            <person name="Suzuki J."/>
        </authorList>
    </citation>
    <scope>NUCLEOTIDE SEQUENCE</scope>
</reference>
<dbReference type="PROSITE" id="PS00678">
    <property type="entry name" value="WD_REPEATS_1"/>
    <property type="match status" value="2"/>
</dbReference>
<evidence type="ECO:0000256" key="4">
    <source>
        <dbReference type="SAM" id="Coils"/>
    </source>
</evidence>
<feature type="repeat" description="WD" evidence="3">
    <location>
        <begin position="226"/>
        <end position="267"/>
    </location>
</feature>
<accession>A0A1D1YCR5</accession>
<dbReference type="InterPro" id="IPR036322">
    <property type="entry name" value="WD40_repeat_dom_sf"/>
</dbReference>
<gene>
    <name evidence="6" type="primary">tipD_0</name>
    <name evidence="6" type="ORF">g.109051</name>
</gene>
<evidence type="ECO:0000313" key="6">
    <source>
        <dbReference type="EMBL" id="JAT52433.1"/>
    </source>
</evidence>
<dbReference type="PANTHER" id="PTHR19878">
    <property type="entry name" value="AUTOPHAGY PROTEIN 16-LIKE"/>
    <property type="match status" value="1"/>
</dbReference>
<dbReference type="InterPro" id="IPR019775">
    <property type="entry name" value="WD40_repeat_CS"/>
</dbReference>
<dbReference type="Pfam" id="PF08614">
    <property type="entry name" value="ATG16"/>
    <property type="match status" value="1"/>
</dbReference>
<dbReference type="PROSITE" id="PS50082">
    <property type="entry name" value="WD_REPEATS_2"/>
    <property type="match status" value="5"/>
</dbReference>
<dbReference type="InterPro" id="IPR015943">
    <property type="entry name" value="WD40/YVTN_repeat-like_dom_sf"/>
</dbReference>
<evidence type="ECO:0000256" key="3">
    <source>
        <dbReference type="PROSITE-ProRule" id="PRU00221"/>
    </source>
</evidence>
<feature type="coiled-coil region" evidence="4">
    <location>
        <begin position="56"/>
        <end position="160"/>
    </location>
</feature>
<dbReference type="Gene3D" id="2.130.10.10">
    <property type="entry name" value="YVTN repeat-like/Quinoprotein amine dehydrogenase"/>
    <property type="match status" value="3"/>
</dbReference>
<dbReference type="PANTHER" id="PTHR19878:SF8">
    <property type="entry name" value="AUTOPHAGY-RELATED 16, ISOFORM F"/>
    <property type="match status" value="1"/>
</dbReference>
<dbReference type="SMART" id="SM00320">
    <property type="entry name" value="WD40"/>
    <property type="match status" value="7"/>
</dbReference>
<dbReference type="GO" id="GO:0000045">
    <property type="term" value="P:autophagosome assembly"/>
    <property type="evidence" value="ECO:0007669"/>
    <property type="project" value="InterPro"/>
</dbReference>
<dbReference type="CDD" id="cd22887">
    <property type="entry name" value="Atg16_CCD"/>
    <property type="match status" value="1"/>
</dbReference>
<organism evidence="6">
    <name type="scientific">Anthurium amnicola</name>
    <dbReference type="NCBI Taxonomy" id="1678845"/>
    <lineage>
        <taxon>Eukaryota</taxon>
        <taxon>Viridiplantae</taxon>
        <taxon>Streptophyta</taxon>
        <taxon>Embryophyta</taxon>
        <taxon>Tracheophyta</taxon>
        <taxon>Spermatophyta</taxon>
        <taxon>Magnoliopsida</taxon>
        <taxon>Liliopsida</taxon>
        <taxon>Araceae</taxon>
        <taxon>Pothoideae</taxon>
        <taxon>Potheae</taxon>
        <taxon>Anthurium</taxon>
    </lineage>
</organism>
<protein>
    <submittedName>
        <fullName evidence="6">Protein tipD</fullName>
    </submittedName>
</protein>
<keyword evidence="1 3" id="KW-0853">WD repeat</keyword>
<feature type="repeat" description="WD" evidence="3">
    <location>
        <begin position="361"/>
        <end position="393"/>
    </location>
</feature>
<dbReference type="SUPFAM" id="SSF50978">
    <property type="entry name" value="WD40 repeat-like"/>
    <property type="match status" value="1"/>
</dbReference>
<dbReference type="InterPro" id="IPR020472">
    <property type="entry name" value="WD40_PAC1"/>
</dbReference>
<name>A0A1D1YCR5_9ARAE</name>
<feature type="repeat" description="WD" evidence="3">
    <location>
        <begin position="394"/>
        <end position="435"/>
    </location>
</feature>
<dbReference type="InterPro" id="IPR045160">
    <property type="entry name" value="ATG16"/>
</dbReference>
<evidence type="ECO:0000259" key="5">
    <source>
        <dbReference type="Pfam" id="PF08614"/>
    </source>
</evidence>
<proteinExistence type="predicted"/>
<dbReference type="InterPro" id="IPR001680">
    <property type="entry name" value="WD40_rpt"/>
</dbReference>
<evidence type="ECO:0000256" key="1">
    <source>
        <dbReference type="ARBA" id="ARBA00022574"/>
    </source>
</evidence>